<accession>A0AAV4JQE3</accession>
<dbReference type="EMBL" id="BMAT01007008">
    <property type="protein sequence ID" value="GFS23903.1"/>
    <property type="molecule type" value="Genomic_DNA"/>
</dbReference>
<organism evidence="4 5">
    <name type="scientific">Elysia marginata</name>
    <dbReference type="NCBI Taxonomy" id="1093978"/>
    <lineage>
        <taxon>Eukaryota</taxon>
        <taxon>Metazoa</taxon>
        <taxon>Spiralia</taxon>
        <taxon>Lophotrochozoa</taxon>
        <taxon>Mollusca</taxon>
        <taxon>Gastropoda</taxon>
        <taxon>Heterobranchia</taxon>
        <taxon>Euthyneura</taxon>
        <taxon>Panpulmonata</taxon>
        <taxon>Sacoglossa</taxon>
        <taxon>Placobranchoidea</taxon>
        <taxon>Plakobranchidae</taxon>
        <taxon>Elysia</taxon>
    </lineage>
</organism>
<protein>
    <submittedName>
        <fullName evidence="4">MerR family transcriptional regulator</fullName>
    </submittedName>
</protein>
<dbReference type="InterPro" id="IPR000551">
    <property type="entry name" value="MerR-type_HTH_dom"/>
</dbReference>
<keyword evidence="2" id="KW-0175">Coiled coil</keyword>
<dbReference type="PANTHER" id="PTHR30204:SF97">
    <property type="entry name" value="MERR FAMILY REGULATORY PROTEIN"/>
    <property type="match status" value="1"/>
</dbReference>
<gene>
    <name evidence="4" type="ORF">ElyMa_003401600</name>
</gene>
<dbReference type="GO" id="GO:0003677">
    <property type="term" value="F:DNA binding"/>
    <property type="evidence" value="ECO:0007669"/>
    <property type="project" value="UniProtKB-KW"/>
</dbReference>
<sequence length="173" mass="20698">MLTVTQLARKYDISRTTVLYYERVGLLCPRNRSENGYRWYGEEEIKRLEAIIAYRSFGVPISNIASLLDREDDLSQERILRDQFTLLEKEIQKLRQQQKAIVMLLEQPDLLEQQMVNKERWVEIMQAAGFSEEDMKNWHQQFEKMEPDAHQEFLESLKIDQDEIADIRAWSKQ</sequence>
<proteinExistence type="predicted"/>
<dbReference type="SMART" id="SM00422">
    <property type="entry name" value="HTH_MERR"/>
    <property type="match status" value="1"/>
</dbReference>
<evidence type="ECO:0000259" key="3">
    <source>
        <dbReference type="PROSITE" id="PS50937"/>
    </source>
</evidence>
<keyword evidence="1" id="KW-0238">DNA-binding</keyword>
<dbReference type="GO" id="GO:0003700">
    <property type="term" value="F:DNA-binding transcription factor activity"/>
    <property type="evidence" value="ECO:0007669"/>
    <property type="project" value="InterPro"/>
</dbReference>
<feature type="domain" description="HTH merR-type" evidence="3">
    <location>
        <begin position="1"/>
        <end position="70"/>
    </location>
</feature>
<evidence type="ECO:0000313" key="5">
    <source>
        <dbReference type="Proteomes" id="UP000762676"/>
    </source>
</evidence>
<feature type="coiled-coil region" evidence="2">
    <location>
        <begin position="77"/>
        <end position="107"/>
    </location>
</feature>
<comment type="caution">
    <text evidence="4">The sequence shown here is derived from an EMBL/GenBank/DDBJ whole genome shotgun (WGS) entry which is preliminary data.</text>
</comment>
<dbReference type="Proteomes" id="UP000762676">
    <property type="component" value="Unassembled WGS sequence"/>
</dbReference>
<keyword evidence="5" id="KW-1185">Reference proteome</keyword>
<reference evidence="4 5" key="1">
    <citation type="journal article" date="2021" name="Elife">
        <title>Chloroplast acquisition without the gene transfer in kleptoplastic sea slugs, Plakobranchus ocellatus.</title>
        <authorList>
            <person name="Maeda T."/>
            <person name="Takahashi S."/>
            <person name="Yoshida T."/>
            <person name="Shimamura S."/>
            <person name="Takaki Y."/>
            <person name="Nagai Y."/>
            <person name="Toyoda A."/>
            <person name="Suzuki Y."/>
            <person name="Arimoto A."/>
            <person name="Ishii H."/>
            <person name="Satoh N."/>
            <person name="Nishiyama T."/>
            <person name="Hasebe M."/>
            <person name="Maruyama T."/>
            <person name="Minagawa J."/>
            <person name="Obokata J."/>
            <person name="Shigenobu S."/>
        </authorList>
    </citation>
    <scope>NUCLEOTIDE SEQUENCE [LARGE SCALE GENOMIC DNA]</scope>
</reference>
<dbReference type="SUPFAM" id="SSF46955">
    <property type="entry name" value="Putative DNA-binding domain"/>
    <property type="match status" value="1"/>
</dbReference>
<dbReference type="AlphaFoldDB" id="A0AAV4JQE3"/>
<evidence type="ECO:0000256" key="1">
    <source>
        <dbReference type="ARBA" id="ARBA00023125"/>
    </source>
</evidence>
<dbReference type="InterPro" id="IPR047057">
    <property type="entry name" value="MerR_fam"/>
</dbReference>
<dbReference type="Gene3D" id="1.10.1660.10">
    <property type="match status" value="1"/>
</dbReference>
<evidence type="ECO:0000313" key="4">
    <source>
        <dbReference type="EMBL" id="GFS23903.1"/>
    </source>
</evidence>
<dbReference type="PANTHER" id="PTHR30204">
    <property type="entry name" value="REDOX-CYCLING DRUG-SENSING TRANSCRIPTIONAL ACTIVATOR SOXR"/>
    <property type="match status" value="1"/>
</dbReference>
<dbReference type="PRINTS" id="PR00040">
    <property type="entry name" value="HTHMERR"/>
</dbReference>
<name>A0AAV4JQE3_9GAST</name>
<evidence type="ECO:0000256" key="2">
    <source>
        <dbReference type="SAM" id="Coils"/>
    </source>
</evidence>
<dbReference type="Pfam" id="PF13411">
    <property type="entry name" value="MerR_1"/>
    <property type="match status" value="1"/>
</dbReference>
<dbReference type="InterPro" id="IPR009061">
    <property type="entry name" value="DNA-bd_dom_put_sf"/>
</dbReference>
<dbReference type="PROSITE" id="PS50937">
    <property type="entry name" value="HTH_MERR_2"/>
    <property type="match status" value="1"/>
</dbReference>